<protein>
    <submittedName>
        <fullName evidence="2">Uncharacterized protein</fullName>
    </submittedName>
</protein>
<evidence type="ECO:0000313" key="2">
    <source>
        <dbReference type="EMBL" id="SVD05963.1"/>
    </source>
</evidence>
<evidence type="ECO:0000256" key="1">
    <source>
        <dbReference type="SAM" id="MobiDB-lite"/>
    </source>
</evidence>
<name>A0A382S7U3_9ZZZZ</name>
<proteinExistence type="predicted"/>
<feature type="non-terminal residue" evidence="2">
    <location>
        <position position="1"/>
    </location>
</feature>
<accession>A0A382S7U3</accession>
<reference evidence="2" key="1">
    <citation type="submission" date="2018-05" db="EMBL/GenBank/DDBJ databases">
        <authorList>
            <person name="Lanie J.A."/>
            <person name="Ng W.-L."/>
            <person name="Kazmierczak K.M."/>
            <person name="Andrzejewski T.M."/>
            <person name="Davidsen T.M."/>
            <person name="Wayne K.J."/>
            <person name="Tettelin H."/>
            <person name="Glass J.I."/>
            <person name="Rusch D."/>
            <person name="Podicherti R."/>
            <person name="Tsui H.-C.T."/>
            <person name="Winkler M.E."/>
        </authorList>
    </citation>
    <scope>NUCLEOTIDE SEQUENCE</scope>
</reference>
<sequence length="29" mass="3311">PFEKGLSQIGAQRERKFPCGRPGHTKKEK</sequence>
<dbReference type="AlphaFoldDB" id="A0A382S7U3"/>
<gene>
    <name evidence="2" type="ORF">METZ01_LOCUS358817</name>
</gene>
<dbReference type="EMBL" id="UINC01127077">
    <property type="protein sequence ID" value="SVD05963.1"/>
    <property type="molecule type" value="Genomic_DNA"/>
</dbReference>
<feature type="region of interest" description="Disordered" evidence="1">
    <location>
        <begin position="1"/>
        <end position="29"/>
    </location>
</feature>
<organism evidence="2">
    <name type="scientific">marine metagenome</name>
    <dbReference type="NCBI Taxonomy" id="408172"/>
    <lineage>
        <taxon>unclassified sequences</taxon>
        <taxon>metagenomes</taxon>
        <taxon>ecological metagenomes</taxon>
    </lineage>
</organism>